<dbReference type="InterPro" id="IPR001943">
    <property type="entry name" value="UVR_dom"/>
</dbReference>
<evidence type="ECO:0000313" key="2">
    <source>
        <dbReference type="EMBL" id="OGF98502.1"/>
    </source>
</evidence>
<comment type="caution">
    <text evidence="2">The sequence shown here is derived from an EMBL/GenBank/DDBJ whole genome shotgun (WGS) entry which is preliminary data.</text>
</comment>
<reference evidence="2 3" key="1">
    <citation type="journal article" date="2016" name="Nat. Commun.">
        <title>Thousands of microbial genomes shed light on interconnected biogeochemical processes in an aquifer system.</title>
        <authorList>
            <person name="Anantharaman K."/>
            <person name="Brown C.T."/>
            <person name="Hug L.A."/>
            <person name="Sharon I."/>
            <person name="Castelle C.J."/>
            <person name="Probst A.J."/>
            <person name="Thomas B.C."/>
            <person name="Singh A."/>
            <person name="Wilkins M.J."/>
            <person name="Karaoz U."/>
            <person name="Brodie E.L."/>
            <person name="Williams K.H."/>
            <person name="Hubbard S.S."/>
            <person name="Banfield J.F."/>
        </authorList>
    </citation>
    <scope>NUCLEOTIDE SEQUENCE [LARGE SCALE GENOMIC DNA]</scope>
</reference>
<evidence type="ECO:0000313" key="3">
    <source>
        <dbReference type="Proteomes" id="UP000176992"/>
    </source>
</evidence>
<dbReference type="InterPro" id="IPR036876">
    <property type="entry name" value="UVR_dom_sf"/>
</dbReference>
<sequence>MKCEKCKKSEASIHFTQVKDGKVVSLNLCPDCAEKFGMKGAKFDSSQQPAFAPEAKSDVLSELVEGKSEAGEEKCPFCDNTLDDIKRTGRLGCGQCYYTFEKQIDVLLRRIQGSSFHVGRRSSKPDDQIYSDQILIRELKKKLNEAVKSEDYEKAAGLRDEIMVVEKRLEVSK</sequence>
<dbReference type="GO" id="GO:0005507">
    <property type="term" value="F:copper ion binding"/>
    <property type="evidence" value="ECO:0007669"/>
    <property type="project" value="TreeGrafter"/>
</dbReference>
<feature type="domain" description="UVR" evidence="1">
    <location>
        <begin position="133"/>
        <end position="168"/>
    </location>
</feature>
<dbReference type="GO" id="GO:1990169">
    <property type="term" value="P:stress response to copper ion"/>
    <property type="evidence" value="ECO:0007669"/>
    <property type="project" value="TreeGrafter"/>
</dbReference>
<protein>
    <recommendedName>
        <fullName evidence="1">UVR domain-containing protein</fullName>
    </recommendedName>
</protein>
<dbReference type="InterPro" id="IPR025542">
    <property type="entry name" value="YacH"/>
</dbReference>
<gene>
    <name evidence="2" type="ORF">A2Z86_11410</name>
</gene>
<dbReference type="SUPFAM" id="SSF46600">
    <property type="entry name" value="C-terminal UvrC-binding domain of UvrB"/>
    <property type="match status" value="1"/>
</dbReference>
<dbReference type="EMBL" id="MFIV01000095">
    <property type="protein sequence ID" value="OGF98502.1"/>
    <property type="molecule type" value="Genomic_DNA"/>
</dbReference>
<dbReference type="PROSITE" id="PS50151">
    <property type="entry name" value="UVR"/>
    <property type="match status" value="1"/>
</dbReference>
<dbReference type="Gene3D" id="4.10.860.10">
    <property type="entry name" value="UVR domain"/>
    <property type="match status" value="1"/>
</dbReference>
<dbReference type="GO" id="GO:0050897">
    <property type="term" value="F:cobalt ion binding"/>
    <property type="evidence" value="ECO:0007669"/>
    <property type="project" value="TreeGrafter"/>
</dbReference>
<dbReference type="PIRSF" id="PIRSF015034">
    <property type="entry name" value="YacH"/>
    <property type="match status" value="1"/>
</dbReference>
<dbReference type="PANTHER" id="PTHR38430:SF1">
    <property type="entry name" value="PROTEIN-ARGININE KINASE ACTIVATOR PROTEIN"/>
    <property type="match status" value="1"/>
</dbReference>
<dbReference type="AlphaFoldDB" id="A0A1F5YEN7"/>
<proteinExistence type="predicted"/>
<dbReference type="PANTHER" id="PTHR38430">
    <property type="entry name" value="PROTEIN-ARGININE KINASE ACTIVATOR PROTEIN"/>
    <property type="match status" value="1"/>
</dbReference>
<dbReference type="Proteomes" id="UP000176992">
    <property type="component" value="Unassembled WGS sequence"/>
</dbReference>
<evidence type="ECO:0000259" key="1">
    <source>
        <dbReference type="PROSITE" id="PS50151"/>
    </source>
</evidence>
<accession>A0A1F5YEN7</accession>
<dbReference type="GO" id="GO:1990170">
    <property type="term" value="P:stress response to cadmium ion"/>
    <property type="evidence" value="ECO:0007669"/>
    <property type="project" value="TreeGrafter"/>
</dbReference>
<dbReference type="Pfam" id="PF02151">
    <property type="entry name" value="UVR"/>
    <property type="match status" value="1"/>
</dbReference>
<organism evidence="2 3">
    <name type="scientific">Candidatus Glassbacteria bacterium GWA2_58_10</name>
    <dbReference type="NCBI Taxonomy" id="1817865"/>
    <lineage>
        <taxon>Bacteria</taxon>
        <taxon>Candidatus Glassiibacteriota</taxon>
    </lineage>
</organism>
<dbReference type="GO" id="GO:0046870">
    <property type="term" value="F:cadmium ion binding"/>
    <property type="evidence" value="ECO:0007669"/>
    <property type="project" value="TreeGrafter"/>
</dbReference>
<dbReference type="GO" id="GO:0008270">
    <property type="term" value="F:zinc ion binding"/>
    <property type="evidence" value="ECO:0007669"/>
    <property type="project" value="TreeGrafter"/>
</dbReference>
<name>A0A1F5YEN7_9BACT</name>